<gene>
    <name evidence="1" type="ORF">Golob_007214</name>
</gene>
<evidence type="ECO:0008006" key="3">
    <source>
        <dbReference type="Google" id="ProtNLM"/>
    </source>
</evidence>
<sequence>MTVNSWQNSTFEWIKISVHGSLSRSGLRETIDEWRGDQAVDKGFRQVELESDNALLIEVLQTRLTKVNNVVEIQMINNLYSRDWKNPTDECLRIDDSDIFRYELPNNVKKPPRN</sequence>
<accession>A0A7J8MC19</accession>
<protein>
    <recommendedName>
        <fullName evidence="3">RNase H type-1 domain-containing protein</fullName>
    </recommendedName>
</protein>
<dbReference type="Proteomes" id="UP000593572">
    <property type="component" value="Unassembled WGS sequence"/>
</dbReference>
<proteinExistence type="predicted"/>
<feature type="non-terminal residue" evidence="1">
    <location>
        <position position="1"/>
    </location>
</feature>
<reference evidence="1 2" key="1">
    <citation type="journal article" date="2019" name="Genome Biol. Evol.">
        <title>Insights into the evolution of the New World diploid cottons (Gossypium, subgenus Houzingenia) based on genome sequencing.</title>
        <authorList>
            <person name="Grover C.E."/>
            <person name="Arick M.A. 2nd"/>
            <person name="Thrash A."/>
            <person name="Conover J.L."/>
            <person name="Sanders W.S."/>
            <person name="Peterson D.G."/>
            <person name="Frelichowski J.E."/>
            <person name="Scheffler J.A."/>
            <person name="Scheffler B.E."/>
            <person name="Wendel J.F."/>
        </authorList>
    </citation>
    <scope>NUCLEOTIDE SEQUENCE [LARGE SCALE GENOMIC DNA]</scope>
    <source>
        <strain evidence="1">157</strain>
        <tissue evidence="1">Leaf</tissue>
    </source>
</reference>
<keyword evidence="2" id="KW-1185">Reference proteome</keyword>
<evidence type="ECO:0000313" key="2">
    <source>
        <dbReference type="Proteomes" id="UP000593572"/>
    </source>
</evidence>
<dbReference type="AlphaFoldDB" id="A0A7J8MC19"/>
<dbReference type="EMBL" id="JABEZX010000008">
    <property type="protein sequence ID" value="MBA0562140.1"/>
    <property type="molecule type" value="Genomic_DNA"/>
</dbReference>
<evidence type="ECO:0000313" key="1">
    <source>
        <dbReference type="EMBL" id="MBA0562140.1"/>
    </source>
</evidence>
<comment type="caution">
    <text evidence="1">The sequence shown here is derived from an EMBL/GenBank/DDBJ whole genome shotgun (WGS) entry which is preliminary data.</text>
</comment>
<name>A0A7J8MC19_9ROSI</name>
<organism evidence="1 2">
    <name type="scientific">Gossypium lobatum</name>
    <dbReference type="NCBI Taxonomy" id="34289"/>
    <lineage>
        <taxon>Eukaryota</taxon>
        <taxon>Viridiplantae</taxon>
        <taxon>Streptophyta</taxon>
        <taxon>Embryophyta</taxon>
        <taxon>Tracheophyta</taxon>
        <taxon>Spermatophyta</taxon>
        <taxon>Magnoliopsida</taxon>
        <taxon>eudicotyledons</taxon>
        <taxon>Gunneridae</taxon>
        <taxon>Pentapetalae</taxon>
        <taxon>rosids</taxon>
        <taxon>malvids</taxon>
        <taxon>Malvales</taxon>
        <taxon>Malvaceae</taxon>
        <taxon>Malvoideae</taxon>
        <taxon>Gossypium</taxon>
    </lineage>
</organism>